<keyword evidence="3" id="KW-1185">Reference proteome</keyword>
<keyword evidence="1" id="KW-0472">Membrane</keyword>
<dbReference type="STRING" id="351607.Acel_2143"/>
<proteinExistence type="predicted"/>
<dbReference type="AlphaFoldDB" id="A0LWV5"/>
<sequence>MTHKVRWVIAVPAPAGDRGDIVLGWLARVVVGIVAVALVCFDGFSIAIAHLSAIDDADKAAIAASSAWQSSHGDTAAAAHAAQVVAAEHGETLVANSLSVSADGTADLTIRKTATTLLLRHLGPLRTWAVVTAHGEARYTAP</sequence>
<dbReference type="EMBL" id="CP000481">
    <property type="protein sequence ID" value="ABK53915.1"/>
    <property type="molecule type" value="Genomic_DNA"/>
</dbReference>
<organism evidence="2 3">
    <name type="scientific">Acidothermus cellulolyticus (strain ATCC 43068 / DSM 8971 / 11B)</name>
    <dbReference type="NCBI Taxonomy" id="351607"/>
    <lineage>
        <taxon>Bacteria</taxon>
        <taxon>Bacillati</taxon>
        <taxon>Actinomycetota</taxon>
        <taxon>Actinomycetes</taxon>
        <taxon>Acidothermales</taxon>
        <taxon>Acidothermaceae</taxon>
        <taxon>Acidothermus</taxon>
    </lineage>
</organism>
<accession>A0LWV5</accession>
<keyword evidence="1" id="KW-0812">Transmembrane</keyword>
<feature type="transmembrane region" description="Helical" evidence="1">
    <location>
        <begin position="25"/>
        <end position="49"/>
    </location>
</feature>
<dbReference type="KEGG" id="ace:Acel_2143"/>
<dbReference type="HOGENOM" id="CLU_1811597_0_0_11"/>
<dbReference type="Proteomes" id="UP000008221">
    <property type="component" value="Chromosome"/>
</dbReference>
<evidence type="ECO:0000313" key="3">
    <source>
        <dbReference type="Proteomes" id="UP000008221"/>
    </source>
</evidence>
<protein>
    <submittedName>
        <fullName evidence="2">Uncharacterized protein</fullName>
    </submittedName>
</protein>
<keyword evidence="1" id="KW-1133">Transmembrane helix</keyword>
<reference evidence="2 3" key="1">
    <citation type="journal article" date="2009" name="Genome Res.">
        <title>Complete genome of the cellulolytic thermophile Acidothermus cellulolyticus 11B provides insights into its ecophysiological and evolutionary adaptations.</title>
        <authorList>
            <person name="Barabote R.D."/>
            <person name="Xie G."/>
            <person name="Leu D.H."/>
            <person name="Normand P."/>
            <person name="Necsulea A."/>
            <person name="Daubin V."/>
            <person name="Medigue C."/>
            <person name="Adney W.S."/>
            <person name="Xu X.C."/>
            <person name="Lapidus A."/>
            <person name="Parales R.E."/>
            <person name="Detter C."/>
            <person name="Pujic P."/>
            <person name="Bruce D."/>
            <person name="Lavire C."/>
            <person name="Challacombe J.F."/>
            <person name="Brettin T.S."/>
            <person name="Berry A.M."/>
        </authorList>
    </citation>
    <scope>NUCLEOTIDE SEQUENCE [LARGE SCALE GENOMIC DNA]</scope>
    <source>
        <strain evidence="3">ATCC 43068 / DSM 8971 / 11B</strain>
    </source>
</reference>
<gene>
    <name evidence="2" type="ordered locus">Acel_2143</name>
</gene>
<evidence type="ECO:0000313" key="2">
    <source>
        <dbReference type="EMBL" id="ABK53915.1"/>
    </source>
</evidence>
<dbReference type="InParanoid" id="A0LWV5"/>
<name>A0LWV5_ACIC1</name>
<dbReference type="RefSeq" id="WP_011720978.1">
    <property type="nucleotide sequence ID" value="NC_008578.1"/>
</dbReference>
<evidence type="ECO:0000256" key="1">
    <source>
        <dbReference type="SAM" id="Phobius"/>
    </source>
</evidence>